<comment type="subcellular location">
    <subcellularLocation>
        <location evidence="2">Cytoplasmic vesicle</location>
    </subcellularLocation>
    <subcellularLocation>
        <location evidence="1">Early endosome</location>
    </subcellularLocation>
    <subcellularLocation>
        <location evidence="3">Late endosome</location>
    </subcellularLocation>
</comment>
<dbReference type="PANTHER" id="PTHR13364:SF6">
    <property type="entry name" value="SPERMATOGENESIS-DEFECTIVE PROTEIN 39 HOMOLOG"/>
    <property type="match status" value="1"/>
</dbReference>
<dbReference type="PANTHER" id="PTHR13364">
    <property type="entry name" value="DEFECTIVE SPERMATOGENESIS PROTEIN 39"/>
    <property type="match status" value="1"/>
</dbReference>
<keyword evidence="4" id="KW-0967">Endosome</keyword>
<proteinExistence type="predicted"/>
<reference evidence="8" key="2">
    <citation type="submission" date="2023-11" db="UniProtKB">
        <authorList>
            <consortium name="WormBaseParasite"/>
        </authorList>
    </citation>
    <scope>IDENTIFICATION</scope>
</reference>
<dbReference type="GO" id="GO:0006886">
    <property type="term" value="P:intracellular protein transport"/>
    <property type="evidence" value="ECO:0007669"/>
    <property type="project" value="InterPro"/>
</dbReference>
<reference evidence="7" key="1">
    <citation type="submission" date="2022-06" db="EMBL/GenBank/DDBJ databases">
        <authorList>
            <person name="Berger JAMES D."/>
            <person name="Berger JAMES D."/>
        </authorList>
    </citation>
    <scope>NUCLEOTIDE SEQUENCE [LARGE SCALE GENOMIC DNA]</scope>
</reference>
<evidence type="ECO:0000256" key="4">
    <source>
        <dbReference type="ARBA" id="ARBA00022753"/>
    </source>
</evidence>
<evidence type="ECO:0000259" key="6">
    <source>
        <dbReference type="Pfam" id="PF04840"/>
    </source>
</evidence>
<dbReference type="InterPro" id="IPR040057">
    <property type="entry name" value="Spe-39"/>
</dbReference>
<keyword evidence="5" id="KW-0968">Cytoplasmic vesicle</keyword>
<evidence type="ECO:0000313" key="7">
    <source>
        <dbReference type="Proteomes" id="UP000050792"/>
    </source>
</evidence>
<dbReference type="InterPro" id="IPR006925">
    <property type="entry name" value="Vps16_C"/>
</dbReference>
<dbReference type="Proteomes" id="UP000050792">
    <property type="component" value="Unassembled WGS sequence"/>
</dbReference>
<dbReference type="Pfam" id="PF04840">
    <property type="entry name" value="Vps16_C"/>
    <property type="match status" value="1"/>
</dbReference>
<evidence type="ECO:0000256" key="1">
    <source>
        <dbReference type="ARBA" id="ARBA00004412"/>
    </source>
</evidence>
<protein>
    <recommendedName>
        <fullName evidence="6">Vps16 C-terminal domain-containing protein</fullName>
    </recommendedName>
</protein>
<evidence type="ECO:0000313" key="8">
    <source>
        <dbReference type="WBParaSite" id="SRDH1_37290.7"/>
    </source>
</evidence>
<evidence type="ECO:0000256" key="5">
    <source>
        <dbReference type="ARBA" id="ARBA00023329"/>
    </source>
</evidence>
<dbReference type="GO" id="GO:0007034">
    <property type="term" value="P:vacuolar transport"/>
    <property type="evidence" value="ECO:0007669"/>
    <property type="project" value="TreeGrafter"/>
</dbReference>
<name>A0AA85F6J8_9TREM</name>
<evidence type="ECO:0000256" key="2">
    <source>
        <dbReference type="ARBA" id="ARBA00004541"/>
    </source>
</evidence>
<evidence type="ECO:0000256" key="3">
    <source>
        <dbReference type="ARBA" id="ARBA00004603"/>
    </source>
</evidence>
<dbReference type="GO" id="GO:0005769">
    <property type="term" value="C:early endosome"/>
    <property type="evidence" value="ECO:0007669"/>
    <property type="project" value="UniProtKB-SubCell"/>
</dbReference>
<dbReference type="GO" id="GO:0005770">
    <property type="term" value="C:late endosome"/>
    <property type="evidence" value="ECO:0007669"/>
    <property type="project" value="UniProtKB-SubCell"/>
</dbReference>
<accession>A0AA85F6J8</accession>
<feature type="domain" description="Vps16 C-terminal" evidence="6">
    <location>
        <begin position="158"/>
        <end position="463"/>
    </location>
</feature>
<keyword evidence="7" id="KW-1185">Reference proteome</keyword>
<organism evidence="7 8">
    <name type="scientific">Schistosoma rodhaini</name>
    <dbReference type="NCBI Taxonomy" id="6188"/>
    <lineage>
        <taxon>Eukaryota</taxon>
        <taxon>Metazoa</taxon>
        <taxon>Spiralia</taxon>
        <taxon>Lophotrochozoa</taxon>
        <taxon>Platyhelminthes</taxon>
        <taxon>Trematoda</taxon>
        <taxon>Digenea</taxon>
        <taxon>Strigeidida</taxon>
        <taxon>Schistosomatoidea</taxon>
        <taxon>Schistosomatidae</taxon>
        <taxon>Schistosoma</taxon>
    </lineage>
</organism>
<sequence>MYFVSFYRSTCNFDACKLLTLIIYYVSGSQKQSKFFWLNVLFFFLNRMSDDIWEESAVKGFQFDLEEADNTSTYSDILGDSFGETLCDESITVDFNILFCAICHNLIGNEIYYEKDAAFCSEACWLKAITIALDDFVVGGMSTWPLSTFVSQSSKSVILNLTTSTCDGNLITKIVNELRNSLSESTFENILLKNSVAAFHFLNFLRNTGQLVDLKRYMKLLGFIKESEISSYSQLMQKLMNLSSGHVDEINKYLMQIAESEVASNLAVKNIVEISSELAVILDYQNSYEREWSSYYSELLTYTNARKTATTLPESLLMQPLCETLGALARMDQSVKTNSRAETLGKKFKISDEQFRWLLIEPLVQSKNWDDLEFIMLKKKSLSRRMEVTIPTDRFILHLNSLDVPKNIIESYLKYISDDEELIQIVIRLNMVDEAVKLCLEKRNINALKELMSQIPGNHQKKKEISHYLSVPVAQWKDFVCRQTF</sequence>
<dbReference type="WBParaSite" id="SRDH1_37290.7">
    <property type="protein sequence ID" value="SRDH1_37290.7"/>
    <property type="gene ID" value="SRDH1_37290"/>
</dbReference>
<dbReference type="AlphaFoldDB" id="A0AA85F6J8"/>